<evidence type="ECO:0000256" key="4">
    <source>
        <dbReference type="SAM" id="SignalP"/>
    </source>
</evidence>
<sequence>MARYRSILSVVLVLLATFLVSCGGPSVATAPPTYTQAQVEKIQTYVPEVQAVSDRAAELQRLIQTKQWVKVRNFIHGPMAEARLSMNYITSNLLPQDQKSARENVKNLLDHLVKVDQAAEVANYQQAVINSQAAFSDLDKFLKLVPQPGTQAEES</sequence>
<dbReference type="NCBIfam" id="TIGR03042">
    <property type="entry name" value="PS_II_psbQ_bact"/>
    <property type="match status" value="1"/>
</dbReference>
<dbReference type="RefSeq" id="WP_038086598.1">
    <property type="nucleotide sequence ID" value="NZ_JHEG04000001.1"/>
</dbReference>
<comment type="caution">
    <text evidence="6">The sequence shown here is derived from an EMBL/GenBank/DDBJ whole genome shotgun (WGS) entry which is preliminary data.</text>
</comment>
<dbReference type="InterPro" id="IPR017487">
    <property type="entry name" value="PSII_PsbQ_cyanobac"/>
</dbReference>
<comment type="subcellular location">
    <subcellularLocation>
        <location evidence="1">Membrane</location>
    </subcellularLocation>
</comment>
<feature type="chain" id="PRO_5036626516" evidence="4">
    <location>
        <begin position="24"/>
        <end position="155"/>
    </location>
</feature>
<dbReference type="InterPro" id="IPR023222">
    <property type="entry name" value="PsbQ-like_dom_sf"/>
</dbReference>
<reference evidence="5" key="2">
    <citation type="submission" date="2019-11" db="EMBL/GenBank/DDBJ databases">
        <title>Improved Assembly of Tolypothrix boutellei genome.</title>
        <authorList>
            <person name="Sarangi A.N."/>
            <person name="Mukherjee M."/>
            <person name="Ghosh S."/>
            <person name="Singh D."/>
            <person name="Das A."/>
            <person name="Kant S."/>
            <person name="Prusty A."/>
            <person name="Tripathy S."/>
        </authorList>
    </citation>
    <scope>NUCLEOTIDE SEQUENCE</scope>
    <source>
        <strain evidence="5">VB521301</strain>
    </source>
</reference>
<evidence type="ECO:0000256" key="3">
    <source>
        <dbReference type="ARBA" id="ARBA00023136"/>
    </source>
</evidence>
<dbReference type="STRING" id="1479485.DA73_0204925"/>
<evidence type="ECO:0000313" key="5">
    <source>
        <dbReference type="EMBL" id="KAF3888263.1"/>
    </source>
</evidence>
<dbReference type="Pfam" id="PF05757">
    <property type="entry name" value="PsbQ"/>
    <property type="match status" value="1"/>
</dbReference>
<keyword evidence="2" id="KW-0793">Thylakoid</keyword>
<evidence type="ECO:0000313" key="6">
    <source>
        <dbReference type="EMBL" id="KIE12831.1"/>
    </source>
</evidence>
<name>A0A0C1NJ27_9CYAN</name>
<gene>
    <name evidence="5" type="primary">psbQ</name>
    <name evidence="6" type="ORF">DA73_0204925</name>
    <name evidence="5" type="ORF">DA73_0400024300</name>
</gene>
<keyword evidence="7" id="KW-1185">Reference proteome</keyword>
<dbReference type="OrthoDB" id="425184at2"/>
<evidence type="ECO:0000256" key="2">
    <source>
        <dbReference type="ARBA" id="ARBA00023078"/>
    </source>
</evidence>
<dbReference type="GO" id="GO:0005509">
    <property type="term" value="F:calcium ion binding"/>
    <property type="evidence" value="ECO:0007669"/>
    <property type="project" value="InterPro"/>
</dbReference>
<proteinExistence type="predicted"/>
<dbReference type="GO" id="GO:0009654">
    <property type="term" value="C:photosystem II oxygen evolving complex"/>
    <property type="evidence" value="ECO:0007669"/>
    <property type="project" value="InterPro"/>
</dbReference>
<dbReference type="GO" id="GO:0015979">
    <property type="term" value="P:photosynthesis"/>
    <property type="evidence" value="ECO:0007669"/>
    <property type="project" value="InterPro"/>
</dbReference>
<dbReference type="EMBL" id="JHEG02000019">
    <property type="protein sequence ID" value="KIE12831.1"/>
    <property type="molecule type" value="Genomic_DNA"/>
</dbReference>
<dbReference type="InterPro" id="IPR008797">
    <property type="entry name" value="PSII_PsbQ"/>
</dbReference>
<dbReference type="SUPFAM" id="SSF101112">
    <property type="entry name" value="Oxygen-evolving enhancer protein 3"/>
    <property type="match status" value="1"/>
</dbReference>
<dbReference type="Gene3D" id="1.20.120.290">
    <property type="entry name" value="Oxygen-evolving enhancer protein 3 (PsbQ), four-helix up-down bundle"/>
    <property type="match status" value="1"/>
</dbReference>
<evidence type="ECO:0000313" key="7">
    <source>
        <dbReference type="Proteomes" id="UP000029738"/>
    </source>
</evidence>
<reference evidence="6" key="1">
    <citation type="journal article" date="2015" name="Genome Announc.">
        <title>Draft Genome Sequence of Tolypothrix boutellei Strain VB521301.</title>
        <authorList>
            <person name="Chandrababunaidu M.M."/>
            <person name="Singh D."/>
            <person name="Sen D."/>
            <person name="Bhan S."/>
            <person name="Das S."/>
            <person name="Gupta A."/>
            <person name="Adhikary S.P."/>
            <person name="Tripathy S."/>
        </authorList>
    </citation>
    <scope>NUCLEOTIDE SEQUENCE</scope>
    <source>
        <strain evidence="6">VB521301</strain>
    </source>
</reference>
<dbReference type="GO" id="GO:0019898">
    <property type="term" value="C:extrinsic component of membrane"/>
    <property type="evidence" value="ECO:0007669"/>
    <property type="project" value="InterPro"/>
</dbReference>
<dbReference type="Proteomes" id="UP000029738">
    <property type="component" value="Unassembled WGS sequence"/>
</dbReference>
<organism evidence="6">
    <name type="scientific">Tolypothrix bouteillei VB521301</name>
    <dbReference type="NCBI Taxonomy" id="1479485"/>
    <lineage>
        <taxon>Bacteria</taxon>
        <taxon>Bacillati</taxon>
        <taxon>Cyanobacteriota</taxon>
        <taxon>Cyanophyceae</taxon>
        <taxon>Nostocales</taxon>
        <taxon>Tolypothrichaceae</taxon>
        <taxon>Tolypothrix</taxon>
    </lineage>
</organism>
<keyword evidence="3" id="KW-0472">Membrane</keyword>
<dbReference type="PROSITE" id="PS51257">
    <property type="entry name" value="PROKAR_LIPOPROTEIN"/>
    <property type="match status" value="1"/>
</dbReference>
<feature type="signal peptide" evidence="4">
    <location>
        <begin position="1"/>
        <end position="23"/>
    </location>
</feature>
<accession>A0A0C1NJ27</accession>
<dbReference type="AlphaFoldDB" id="A0A0C1NJ27"/>
<evidence type="ECO:0000256" key="1">
    <source>
        <dbReference type="ARBA" id="ARBA00004370"/>
    </source>
</evidence>
<dbReference type="EMBL" id="JHEG04000001">
    <property type="protein sequence ID" value="KAF3888263.1"/>
    <property type="molecule type" value="Genomic_DNA"/>
</dbReference>
<protein>
    <submittedName>
        <fullName evidence="6">Photosystem II protein PsbQ</fullName>
    </submittedName>
</protein>
<keyword evidence="4" id="KW-0732">Signal</keyword>